<dbReference type="Gene3D" id="2.60.40.420">
    <property type="entry name" value="Cupredoxins - blue copper proteins"/>
    <property type="match status" value="1"/>
</dbReference>
<evidence type="ECO:0000259" key="4">
    <source>
        <dbReference type="Pfam" id="PF00127"/>
    </source>
</evidence>
<accession>A0ABU2ZL26</accession>
<sequence length="107" mass="12287">MKLFKLLSLCLLTLSVSSFALETIEVEQKNKEFSEKEITIKQGDKVKFTNQDPFFHNVFSLSDAKFFDLGSFPKGEFKEVTFEEAGEVEVECAIHPNMKMTIKVEKK</sequence>
<keyword evidence="3" id="KW-0732">Signal</keyword>
<dbReference type="InterPro" id="IPR000923">
    <property type="entry name" value="BlueCu_1"/>
</dbReference>
<feature type="chain" id="PRO_5046746355" evidence="3">
    <location>
        <begin position="21"/>
        <end position="107"/>
    </location>
</feature>
<reference evidence="5 6" key="1">
    <citation type="submission" date="2023-09" db="EMBL/GenBank/DDBJ databases">
        <authorList>
            <person name="Rey-Velasco X."/>
        </authorList>
    </citation>
    <scope>NUCLEOTIDE SEQUENCE [LARGE SCALE GENOMIC DNA]</scope>
    <source>
        <strain evidence="5 6">P117</strain>
    </source>
</reference>
<comment type="caution">
    <text evidence="5">The sequence shown here is derived from an EMBL/GenBank/DDBJ whole genome shotgun (WGS) entry which is preliminary data.</text>
</comment>
<dbReference type="Pfam" id="PF00127">
    <property type="entry name" value="Copper-bind"/>
    <property type="match status" value="1"/>
</dbReference>
<evidence type="ECO:0000313" key="6">
    <source>
        <dbReference type="Proteomes" id="UP001253545"/>
    </source>
</evidence>
<gene>
    <name evidence="5" type="ORF">RM552_00535</name>
</gene>
<evidence type="ECO:0000256" key="1">
    <source>
        <dbReference type="ARBA" id="ARBA00022723"/>
    </source>
</evidence>
<keyword evidence="2" id="KW-0186">Copper</keyword>
<dbReference type="InterPro" id="IPR008972">
    <property type="entry name" value="Cupredoxin"/>
</dbReference>
<evidence type="ECO:0000313" key="5">
    <source>
        <dbReference type="EMBL" id="MDT0593325.1"/>
    </source>
</evidence>
<dbReference type="PANTHER" id="PTHR36507">
    <property type="entry name" value="BLL1555 PROTEIN"/>
    <property type="match status" value="1"/>
</dbReference>
<keyword evidence="6" id="KW-1185">Reference proteome</keyword>
<feature type="domain" description="Blue (type 1) copper" evidence="4">
    <location>
        <begin position="25"/>
        <end position="104"/>
    </location>
</feature>
<evidence type="ECO:0000256" key="2">
    <source>
        <dbReference type="ARBA" id="ARBA00023008"/>
    </source>
</evidence>
<protein>
    <submittedName>
        <fullName evidence="5">Plastocyanin/azurin family copper-binding protein</fullName>
    </submittedName>
</protein>
<dbReference type="RefSeq" id="WP_311366847.1">
    <property type="nucleotide sequence ID" value="NZ_JAVRHX010000001.1"/>
</dbReference>
<dbReference type="PANTHER" id="PTHR36507:SF1">
    <property type="entry name" value="BLL1555 PROTEIN"/>
    <property type="match status" value="1"/>
</dbReference>
<name>A0ABU2ZL26_9ALTE</name>
<proteinExistence type="predicted"/>
<evidence type="ECO:0000256" key="3">
    <source>
        <dbReference type="SAM" id="SignalP"/>
    </source>
</evidence>
<feature type="signal peptide" evidence="3">
    <location>
        <begin position="1"/>
        <end position="20"/>
    </location>
</feature>
<organism evidence="5 6">
    <name type="scientific">Glaciecola petra</name>
    <dbReference type="NCBI Taxonomy" id="3075602"/>
    <lineage>
        <taxon>Bacteria</taxon>
        <taxon>Pseudomonadati</taxon>
        <taxon>Pseudomonadota</taxon>
        <taxon>Gammaproteobacteria</taxon>
        <taxon>Alteromonadales</taxon>
        <taxon>Alteromonadaceae</taxon>
        <taxon>Glaciecola</taxon>
    </lineage>
</organism>
<dbReference type="SUPFAM" id="SSF49503">
    <property type="entry name" value="Cupredoxins"/>
    <property type="match status" value="1"/>
</dbReference>
<dbReference type="Proteomes" id="UP001253545">
    <property type="component" value="Unassembled WGS sequence"/>
</dbReference>
<dbReference type="EMBL" id="JAVRHX010000001">
    <property type="protein sequence ID" value="MDT0593325.1"/>
    <property type="molecule type" value="Genomic_DNA"/>
</dbReference>
<keyword evidence="1" id="KW-0479">Metal-binding</keyword>
<dbReference type="InterPro" id="IPR052721">
    <property type="entry name" value="ET_Amicyanin"/>
</dbReference>